<comment type="caution">
    <text evidence="2">The sequence shown here is derived from an EMBL/GenBank/DDBJ whole genome shotgun (WGS) entry which is preliminary data.</text>
</comment>
<evidence type="ECO:0000313" key="3">
    <source>
        <dbReference type="Proteomes" id="UP001454036"/>
    </source>
</evidence>
<gene>
    <name evidence="2" type="ORF">LIER_37297</name>
</gene>
<feature type="region of interest" description="Disordered" evidence="1">
    <location>
        <begin position="60"/>
        <end position="99"/>
    </location>
</feature>
<dbReference type="Proteomes" id="UP001454036">
    <property type="component" value="Unassembled WGS sequence"/>
</dbReference>
<keyword evidence="3" id="KW-1185">Reference proteome</keyword>
<dbReference type="EMBL" id="BAABME010017823">
    <property type="protein sequence ID" value="GAA0151481.1"/>
    <property type="molecule type" value="Genomic_DNA"/>
</dbReference>
<evidence type="ECO:0000256" key="1">
    <source>
        <dbReference type="SAM" id="MobiDB-lite"/>
    </source>
</evidence>
<feature type="compositionally biased region" description="Polar residues" evidence="1">
    <location>
        <begin position="73"/>
        <end position="99"/>
    </location>
</feature>
<evidence type="ECO:0000313" key="2">
    <source>
        <dbReference type="EMBL" id="GAA0151481.1"/>
    </source>
</evidence>
<reference evidence="2 3" key="1">
    <citation type="submission" date="2024-01" db="EMBL/GenBank/DDBJ databases">
        <title>The complete chloroplast genome sequence of Lithospermum erythrorhizon: insights into the phylogenetic relationship among Boraginaceae species and the maternal lineages of purple gromwells.</title>
        <authorList>
            <person name="Okada T."/>
            <person name="Watanabe K."/>
        </authorList>
    </citation>
    <scope>NUCLEOTIDE SEQUENCE [LARGE SCALE GENOMIC DNA]</scope>
</reference>
<dbReference type="AlphaFoldDB" id="A0AAV3PKE6"/>
<proteinExistence type="predicted"/>
<protein>
    <submittedName>
        <fullName evidence="2">Uncharacterized protein</fullName>
    </submittedName>
</protein>
<sequence length="149" mass="16561">MSIEDYYNKLVGLFDELIRLKPLHNCTCGHCTSILLFGHEIATCYKIHGYPEWWVERNRRGTGPRQGAASRGAQPTSNSSSRFVAPSARSSISTTHSTVGVVQPREVEGSKQELHVLQLHNLIWSRPLKLSAPCKKPAGRAMLLAIMHA</sequence>
<name>A0AAV3PKE6_LITER</name>
<accession>A0AAV3PKE6</accession>
<organism evidence="2 3">
    <name type="scientific">Lithospermum erythrorhizon</name>
    <name type="common">Purple gromwell</name>
    <name type="synonym">Lithospermum officinale var. erythrorhizon</name>
    <dbReference type="NCBI Taxonomy" id="34254"/>
    <lineage>
        <taxon>Eukaryota</taxon>
        <taxon>Viridiplantae</taxon>
        <taxon>Streptophyta</taxon>
        <taxon>Embryophyta</taxon>
        <taxon>Tracheophyta</taxon>
        <taxon>Spermatophyta</taxon>
        <taxon>Magnoliopsida</taxon>
        <taxon>eudicotyledons</taxon>
        <taxon>Gunneridae</taxon>
        <taxon>Pentapetalae</taxon>
        <taxon>asterids</taxon>
        <taxon>lamiids</taxon>
        <taxon>Boraginales</taxon>
        <taxon>Boraginaceae</taxon>
        <taxon>Boraginoideae</taxon>
        <taxon>Lithospermeae</taxon>
        <taxon>Lithospermum</taxon>
    </lineage>
</organism>